<protein>
    <submittedName>
        <fullName evidence="7">ABC-2 type transport system permease protein</fullName>
    </submittedName>
</protein>
<keyword evidence="4 5" id="KW-0472">Membrane</keyword>
<evidence type="ECO:0000313" key="7">
    <source>
        <dbReference type="EMBL" id="SCC57011.1"/>
    </source>
</evidence>
<dbReference type="Pfam" id="PF01061">
    <property type="entry name" value="ABC2_membrane"/>
    <property type="match status" value="1"/>
</dbReference>
<name>A0A1C4FNA1_9BACT</name>
<evidence type="ECO:0000256" key="2">
    <source>
        <dbReference type="ARBA" id="ARBA00022692"/>
    </source>
</evidence>
<feature type="transmembrane region" description="Helical" evidence="5">
    <location>
        <begin position="53"/>
        <end position="73"/>
    </location>
</feature>
<organism evidence="7 8">
    <name type="scientific">Chitinophaga costaii</name>
    <dbReference type="NCBI Taxonomy" id="1335309"/>
    <lineage>
        <taxon>Bacteria</taxon>
        <taxon>Pseudomonadati</taxon>
        <taxon>Bacteroidota</taxon>
        <taxon>Chitinophagia</taxon>
        <taxon>Chitinophagales</taxon>
        <taxon>Chitinophagaceae</taxon>
        <taxon>Chitinophaga</taxon>
    </lineage>
</organism>
<feature type="transmembrane region" description="Helical" evidence="5">
    <location>
        <begin position="172"/>
        <end position="193"/>
    </location>
</feature>
<evidence type="ECO:0000313" key="8">
    <source>
        <dbReference type="Proteomes" id="UP000242818"/>
    </source>
</evidence>
<evidence type="ECO:0000256" key="4">
    <source>
        <dbReference type="ARBA" id="ARBA00023136"/>
    </source>
</evidence>
<keyword evidence="3 5" id="KW-1133">Transmembrane helix</keyword>
<sequence length="249" mass="27307">MQKNIPKTATVLAFLLQADFTTQWRNRRSFILVLLVPVIILFTWKSAIDKIGAAFAFSTAISIGLVAIGLMGYPNSIARDREKGVFQRLRVAPVPRWSIMGSRLVVQLAMILLVTLCVYAGGYYFDHITISPAGYVITIFTALLGGAVYLSIGQLIVGLIKNPETVNSTARLIYFLFIMVGILGDLGVLGVQIKQLINWSPYGVVKAILAGGMDHAKWNKDTTMALAATLGYTMVFATIGIRKFKWSAK</sequence>
<feature type="transmembrane region" description="Helical" evidence="5">
    <location>
        <begin position="137"/>
        <end position="160"/>
    </location>
</feature>
<comment type="subcellular location">
    <subcellularLocation>
        <location evidence="1">Membrane</location>
        <topology evidence="1">Multi-pass membrane protein</topology>
    </subcellularLocation>
</comment>
<dbReference type="InterPro" id="IPR013525">
    <property type="entry name" value="ABC2_TM"/>
</dbReference>
<dbReference type="Proteomes" id="UP000242818">
    <property type="component" value="Unassembled WGS sequence"/>
</dbReference>
<feature type="transmembrane region" description="Helical" evidence="5">
    <location>
        <begin position="104"/>
        <end position="125"/>
    </location>
</feature>
<feature type="domain" description="ABC-2 type transporter transmembrane" evidence="6">
    <location>
        <begin position="13"/>
        <end position="180"/>
    </location>
</feature>
<accession>A0A1C4FNA1</accession>
<evidence type="ECO:0000259" key="6">
    <source>
        <dbReference type="Pfam" id="PF01061"/>
    </source>
</evidence>
<keyword evidence="8" id="KW-1185">Reference proteome</keyword>
<dbReference type="EMBL" id="FMAR01000015">
    <property type="protein sequence ID" value="SCC57011.1"/>
    <property type="molecule type" value="Genomic_DNA"/>
</dbReference>
<feature type="transmembrane region" description="Helical" evidence="5">
    <location>
        <begin position="30"/>
        <end position="47"/>
    </location>
</feature>
<gene>
    <name evidence="7" type="ORF">GA0116948_11575</name>
</gene>
<dbReference type="STRING" id="1335309.GA0116948_11575"/>
<dbReference type="PANTHER" id="PTHR43027:SF2">
    <property type="entry name" value="TRANSPORT PERMEASE PROTEIN"/>
    <property type="match status" value="1"/>
</dbReference>
<keyword evidence="2 5" id="KW-0812">Transmembrane</keyword>
<evidence type="ECO:0000256" key="1">
    <source>
        <dbReference type="ARBA" id="ARBA00004141"/>
    </source>
</evidence>
<dbReference type="PANTHER" id="PTHR43027">
    <property type="entry name" value="DOXORUBICIN RESISTANCE ABC TRANSPORTER PERMEASE PROTEIN DRRC-RELATED"/>
    <property type="match status" value="1"/>
</dbReference>
<dbReference type="GO" id="GO:0016020">
    <property type="term" value="C:membrane"/>
    <property type="evidence" value="ECO:0007669"/>
    <property type="project" value="UniProtKB-SubCell"/>
</dbReference>
<dbReference type="RefSeq" id="WP_089714593.1">
    <property type="nucleotide sequence ID" value="NZ_FMAR01000015.1"/>
</dbReference>
<feature type="transmembrane region" description="Helical" evidence="5">
    <location>
        <begin position="223"/>
        <end position="241"/>
    </location>
</feature>
<evidence type="ECO:0000256" key="3">
    <source>
        <dbReference type="ARBA" id="ARBA00022989"/>
    </source>
</evidence>
<reference evidence="7 8" key="1">
    <citation type="submission" date="2016-08" db="EMBL/GenBank/DDBJ databases">
        <authorList>
            <person name="Seilhamer J.J."/>
        </authorList>
    </citation>
    <scope>NUCLEOTIDE SEQUENCE [LARGE SCALE GENOMIC DNA]</scope>
    <source>
        <strain evidence="7 8">A37T2</strain>
    </source>
</reference>
<dbReference type="GO" id="GO:0140359">
    <property type="term" value="F:ABC-type transporter activity"/>
    <property type="evidence" value="ECO:0007669"/>
    <property type="project" value="InterPro"/>
</dbReference>
<evidence type="ECO:0000256" key="5">
    <source>
        <dbReference type="SAM" id="Phobius"/>
    </source>
</evidence>
<dbReference type="AlphaFoldDB" id="A0A1C4FNA1"/>
<dbReference type="OrthoDB" id="5116867at2"/>
<proteinExistence type="predicted"/>
<dbReference type="InterPro" id="IPR052902">
    <property type="entry name" value="ABC-2_transporter"/>
</dbReference>